<accession>A0A8S1X9S5</accession>
<dbReference type="OrthoDB" id="306094at2759"/>
<gene>
    <name evidence="2" type="ORF">PPENT_87.1.T1160096</name>
</gene>
<organism evidence="2 3">
    <name type="scientific">Paramecium pentaurelia</name>
    <dbReference type="NCBI Taxonomy" id="43138"/>
    <lineage>
        <taxon>Eukaryota</taxon>
        <taxon>Sar</taxon>
        <taxon>Alveolata</taxon>
        <taxon>Ciliophora</taxon>
        <taxon>Intramacronucleata</taxon>
        <taxon>Oligohymenophorea</taxon>
        <taxon>Peniculida</taxon>
        <taxon>Parameciidae</taxon>
        <taxon>Paramecium</taxon>
    </lineage>
</organism>
<feature type="chain" id="PRO_5035837775" evidence="1">
    <location>
        <begin position="17"/>
        <end position="72"/>
    </location>
</feature>
<protein>
    <submittedName>
        <fullName evidence="2">Uncharacterized protein</fullName>
    </submittedName>
</protein>
<keyword evidence="3" id="KW-1185">Reference proteome</keyword>
<name>A0A8S1X9S5_9CILI</name>
<dbReference type="AlphaFoldDB" id="A0A8S1X9S5"/>
<dbReference type="Proteomes" id="UP000689195">
    <property type="component" value="Unassembled WGS sequence"/>
</dbReference>
<dbReference type="EMBL" id="CAJJDO010000116">
    <property type="protein sequence ID" value="CAD8197754.1"/>
    <property type="molecule type" value="Genomic_DNA"/>
</dbReference>
<evidence type="ECO:0000313" key="2">
    <source>
        <dbReference type="EMBL" id="CAD8197754.1"/>
    </source>
</evidence>
<reference evidence="2" key="1">
    <citation type="submission" date="2021-01" db="EMBL/GenBank/DDBJ databases">
        <authorList>
            <consortium name="Genoscope - CEA"/>
            <person name="William W."/>
        </authorList>
    </citation>
    <scope>NUCLEOTIDE SEQUENCE</scope>
</reference>
<comment type="caution">
    <text evidence="2">The sequence shown here is derived from an EMBL/GenBank/DDBJ whole genome shotgun (WGS) entry which is preliminary data.</text>
</comment>
<sequence>MKLILFCALLFLLCNSQQTENESNLFIATEQIKYKNIGLGLMRNIEGISDNFDEILQGENDILIQNDINEIL</sequence>
<evidence type="ECO:0000313" key="3">
    <source>
        <dbReference type="Proteomes" id="UP000689195"/>
    </source>
</evidence>
<proteinExistence type="predicted"/>
<keyword evidence="1" id="KW-0732">Signal</keyword>
<evidence type="ECO:0000256" key="1">
    <source>
        <dbReference type="SAM" id="SignalP"/>
    </source>
</evidence>
<feature type="signal peptide" evidence="1">
    <location>
        <begin position="1"/>
        <end position="16"/>
    </location>
</feature>